<evidence type="ECO:0000313" key="2">
    <source>
        <dbReference type="Proteomes" id="UP001161389"/>
    </source>
</evidence>
<proteinExistence type="predicted"/>
<gene>
    <name evidence="1" type="ORF">GCM10007876_20980</name>
</gene>
<evidence type="ECO:0008006" key="3">
    <source>
        <dbReference type="Google" id="ProtNLM"/>
    </source>
</evidence>
<comment type="caution">
    <text evidence="1">The sequence shown here is derived from an EMBL/GenBank/DDBJ whole genome shotgun (WGS) entry which is preliminary data.</text>
</comment>
<dbReference type="Proteomes" id="UP001161389">
    <property type="component" value="Unassembled WGS sequence"/>
</dbReference>
<organism evidence="1 2">
    <name type="scientific">Litoribrevibacter albus</name>
    <dbReference type="NCBI Taxonomy" id="1473156"/>
    <lineage>
        <taxon>Bacteria</taxon>
        <taxon>Pseudomonadati</taxon>
        <taxon>Pseudomonadota</taxon>
        <taxon>Gammaproteobacteria</taxon>
        <taxon>Oceanospirillales</taxon>
        <taxon>Oceanospirillaceae</taxon>
        <taxon>Litoribrevibacter</taxon>
    </lineage>
</organism>
<evidence type="ECO:0000313" key="1">
    <source>
        <dbReference type="EMBL" id="GLQ31619.1"/>
    </source>
</evidence>
<accession>A0AA37W7V4</accession>
<dbReference type="AlphaFoldDB" id="A0AA37W7V4"/>
<name>A0AA37W7V4_9GAMM</name>
<keyword evidence="2" id="KW-1185">Reference proteome</keyword>
<reference evidence="1" key="2">
    <citation type="submission" date="2023-01" db="EMBL/GenBank/DDBJ databases">
        <title>Draft genome sequence of Litoribrevibacter albus strain NBRC 110071.</title>
        <authorList>
            <person name="Sun Q."/>
            <person name="Mori K."/>
        </authorList>
    </citation>
    <scope>NUCLEOTIDE SEQUENCE</scope>
    <source>
        <strain evidence="1">NBRC 110071</strain>
    </source>
</reference>
<dbReference type="EMBL" id="BSNM01000014">
    <property type="protein sequence ID" value="GLQ31619.1"/>
    <property type="molecule type" value="Genomic_DNA"/>
</dbReference>
<protein>
    <recommendedName>
        <fullName evidence="3">DNA-binding protein</fullName>
    </recommendedName>
</protein>
<sequence length="64" mass="7284">MPRKMSIEEYLDQEFTENSRPTPRTVVNWIQSGAVPGTKVGGTWFVYVQETASDRLVNRVLKAV</sequence>
<reference evidence="1" key="1">
    <citation type="journal article" date="2014" name="Int. J. Syst. Evol. Microbiol.">
        <title>Complete genome sequence of Corynebacterium casei LMG S-19264T (=DSM 44701T), isolated from a smear-ripened cheese.</title>
        <authorList>
            <consortium name="US DOE Joint Genome Institute (JGI-PGF)"/>
            <person name="Walter F."/>
            <person name="Albersmeier A."/>
            <person name="Kalinowski J."/>
            <person name="Ruckert C."/>
        </authorList>
    </citation>
    <scope>NUCLEOTIDE SEQUENCE</scope>
    <source>
        <strain evidence="1">NBRC 110071</strain>
    </source>
</reference>